<dbReference type="Proteomes" id="UP000598996">
    <property type="component" value="Unassembled WGS sequence"/>
</dbReference>
<proteinExistence type="predicted"/>
<reference evidence="1 2" key="1">
    <citation type="submission" date="2021-01" db="EMBL/GenBank/DDBJ databases">
        <title>Actinoplanes sp. nov. LDG1-01 isolated from lichen.</title>
        <authorList>
            <person name="Saeng-In P."/>
            <person name="Phongsopitanun W."/>
            <person name="Kanchanasin P."/>
            <person name="Yuki M."/>
            <person name="Kudo T."/>
            <person name="Ohkuma M."/>
            <person name="Tanasupawat S."/>
        </authorList>
    </citation>
    <scope>NUCLEOTIDE SEQUENCE [LARGE SCALE GENOMIC DNA]</scope>
    <source>
        <strain evidence="1 2">LDG1-01</strain>
    </source>
</reference>
<keyword evidence="2" id="KW-1185">Reference proteome</keyword>
<evidence type="ECO:0000313" key="1">
    <source>
        <dbReference type="EMBL" id="MBL7258510.1"/>
    </source>
</evidence>
<dbReference type="EMBL" id="JAENHO010000009">
    <property type="protein sequence ID" value="MBL7258510.1"/>
    <property type="molecule type" value="Genomic_DNA"/>
</dbReference>
<protein>
    <submittedName>
        <fullName evidence="1">Uncharacterized protein</fullName>
    </submittedName>
</protein>
<sequence>MTEEAWSAALGRMREEVGEDLYVFAPQEQRFFLAEGALVLLGGLLLERFVQGLGASKLGDGLQAWGNATGDWIATRFAAALGRNAAPSEEQPIPAEMRSLETVDLGAAEDVEKELAEVLVRRGMTRAKAGRVARITRQSADEFLAE</sequence>
<dbReference type="RefSeq" id="WP_202995184.1">
    <property type="nucleotide sequence ID" value="NZ_JAENHO010000009.1"/>
</dbReference>
<comment type="caution">
    <text evidence="1">The sequence shown here is derived from an EMBL/GenBank/DDBJ whole genome shotgun (WGS) entry which is preliminary data.</text>
</comment>
<evidence type="ECO:0000313" key="2">
    <source>
        <dbReference type="Proteomes" id="UP000598996"/>
    </source>
</evidence>
<accession>A0ABS1VVL2</accession>
<gene>
    <name evidence="1" type="ORF">JKJ07_29785</name>
</gene>
<name>A0ABS1VVL2_9ACTN</name>
<organism evidence="1 2">
    <name type="scientific">Paractinoplanes lichenicola</name>
    <dbReference type="NCBI Taxonomy" id="2802976"/>
    <lineage>
        <taxon>Bacteria</taxon>
        <taxon>Bacillati</taxon>
        <taxon>Actinomycetota</taxon>
        <taxon>Actinomycetes</taxon>
        <taxon>Micromonosporales</taxon>
        <taxon>Micromonosporaceae</taxon>
        <taxon>Paractinoplanes</taxon>
    </lineage>
</organism>